<dbReference type="Pfam" id="PF24434">
    <property type="entry name" value="DUF7557"/>
    <property type="match status" value="1"/>
</dbReference>
<dbReference type="Proteomes" id="UP000199215">
    <property type="component" value="Unassembled WGS sequence"/>
</dbReference>
<dbReference type="RefSeq" id="WP_177167411.1">
    <property type="nucleotide sequence ID" value="NZ_FNWU01000001.1"/>
</dbReference>
<dbReference type="STRING" id="1267564.SAMN05192561_101794"/>
<organism evidence="1 2">
    <name type="scientific">Halopenitus malekzadehii</name>
    <dbReference type="NCBI Taxonomy" id="1267564"/>
    <lineage>
        <taxon>Archaea</taxon>
        <taxon>Methanobacteriati</taxon>
        <taxon>Methanobacteriota</taxon>
        <taxon>Stenosarchaea group</taxon>
        <taxon>Halobacteria</taxon>
        <taxon>Halobacteriales</taxon>
        <taxon>Haloferacaceae</taxon>
        <taxon>Halopenitus</taxon>
    </lineage>
</organism>
<dbReference type="OrthoDB" id="195455at2157"/>
<keyword evidence="2" id="KW-1185">Reference proteome</keyword>
<proteinExistence type="predicted"/>
<evidence type="ECO:0000313" key="2">
    <source>
        <dbReference type="Proteomes" id="UP000199215"/>
    </source>
</evidence>
<name>A0A1H6I4J5_9EURY</name>
<accession>A0A1H6I4J5</accession>
<dbReference type="AlphaFoldDB" id="A0A1H6I4J5"/>
<gene>
    <name evidence="1" type="ORF">SAMN05192561_101794</name>
</gene>
<dbReference type="EMBL" id="FNWU01000001">
    <property type="protein sequence ID" value="SEH41546.1"/>
    <property type="molecule type" value="Genomic_DNA"/>
</dbReference>
<reference evidence="1 2" key="1">
    <citation type="submission" date="2016-10" db="EMBL/GenBank/DDBJ databases">
        <authorList>
            <person name="de Groot N.N."/>
        </authorList>
    </citation>
    <scope>NUCLEOTIDE SEQUENCE [LARGE SCALE GENOMIC DNA]</scope>
    <source>
        <strain evidence="1 2">IBRC-M10418</strain>
    </source>
</reference>
<sequence length="49" mass="5790">MPQIHIDEETIERLDGLRIEDEEYDDLINELINIYEAEELTLFHSGDAE</sequence>
<dbReference type="InterPro" id="IPR055979">
    <property type="entry name" value="DUF7557"/>
</dbReference>
<protein>
    <submittedName>
        <fullName evidence="1">Uncharacterized protein</fullName>
    </submittedName>
</protein>
<evidence type="ECO:0000313" key="1">
    <source>
        <dbReference type="EMBL" id="SEH41546.1"/>
    </source>
</evidence>